<dbReference type="CDD" id="cd17536">
    <property type="entry name" value="REC_YesN-like"/>
    <property type="match status" value="1"/>
</dbReference>
<dbReference type="SMART" id="SM00342">
    <property type="entry name" value="HTH_ARAC"/>
    <property type="match status" value="1"/>
</dbReference>
<evidence type="ECO:0000259" key="11">
    <source>
        <dbReference type="PROSITE" id="PS01124"/>
    </source>
</evidence>
<evidence type="ECO:0000256" key="4">
    <source>
        <dbReference type="ARBA" id="ARBA00022553"/>
    </source>
</evidence>
<dbReference type="PRINTS" id="PR00032">
    <property type="entry name" value="HTHARAC"/>
</dbReference>
<dbReference type="EMBL" id="JAJEQN010000047">
    <property type="protein sequence ID" value="MCC2222753.1"/>
    <property type="molecule type" value="Genomic_DNA"/>
</dbReference>
<evidence type="ECO:0000256" key="2">
    <source>
        <dbReference type="ARBA" id="ARBA00018672"/>
    </source>
</evidence>
<keyword evidence="3" id="KW-0963">Cytoplasm</keyword>
<comment type="caution">
    <text evidence="13">The sequence shown here is derived from an EMBL/GenBank/DDBJ whole genome shotgun (WGS) entry which is preliminary data.</text>
</comment>
<evidence type="ECO:0000313" key="13">
    <source>
        <dbReference type="EMBL" id="MCC2222753.1"/>
    </source>
</evidence>
<dbReference type="SUPFAM" id="SSF52172">
    <property type="entry name" value="CheY-like"/>
    <property type="match status" value="1"/>
</dbReference>
<dbReference type="PROSITE" id="PS00041">
    <property type="entry name" value="HTH_ARAC_FAMILY_1"/>
    <property type="match status" value="1"/>
</dbReference>
<dbReference type="Gene3D" id="1.10.10.60">
    <property type="entry name" value="Homeodomain-like"/>
    <property type="match status" value="2"/>
</dbReference>
<organism evidence="13 14">
    <name type="scientific">Anthropogastromicrobium aceti</name>
    <dbReference type="NCBI Taxonomy" id="2981768"/>
    <lineage>
        <taxon>Bacteria</taxon>
        <taxon>Bacillati</taxon>
        <taxon>Bacillota</taxon>
        <taxon>Clostridia</taxon>
        <taxon>Lachnospirales</taxon>
        <taxon>Lachnospiraceae</taxon>
        <taxon>Anthropogastromicrobium</taxon>
    </lineage>
</organism>
<protein>
    <recommendedName>
        <fullName evidence="2">Stage 0 sporulation protein A homolog</fullName>
    </recommendedName>
</protein>
<keyword evidence="8" id="KW-0804">Transcription</keyword>
<dbReference type="GO" id="GO:0000160">
    <property type="term" value="P:phosphorelay signal transduction system"/>
    <property type="evidence" value="ECO:0007669"/>
    <property type="project" value="UniProtKB-KW"/>
</dbReference>
<reference evidence="13 14" key="1">
    <citation type="submission" date="2021-10" db="EMBL/GenBank/DDBJ databases">
        <title>Anaerobic single-cell dispensing facilitates the cultivation of human gut bacteria.</title>
        <authorList>
            <person name="Afrizal A."/>
        </authorList>
    </citation>
    <scope>NUCLEOTIDE SEQUENCE [LARGE SCALE GENOMIC DNA]</scope>
    <source>
        <strain evidence="13 14">CLA-AA-H224</strain>
    </source>
</reference>
<evidence type="ECO:0000256" key="9">
    <source>
        <dbReference type="ARBA" id="ARBA00024867"/>
    </source>
</evidence>
<dbReference type="InterPro" id="IPR001789">
    <property type="entry name" value="Sig_transdc_resp-reg_receiver"/>
</dbReference>
<keyword evidence="6" id="KW-0805">Transcription regulation</keyword>
<proteinExistence type="predicted"/>
<dbReference type="InterPro" id="IPR018062">
    <property type="entry name" value="HTH_AraC-typ_CS"/>
</dbReference>
<dbReference type="AlphaFoldDB" id="A0AAE3E5T8"/>
<dbReference type="GO" id="GO:0043565">
    <property type="term" value="F:sequence-specific DNA binding"/>
    <property type="evidence" value="ECO:0007669"/>
    <property type="project" value="InterPro"/>
</dbReference>
<dbReference type="RefSeq" id="WP_308732351.1">
    <property type="nucleotide sequence ID" value="NZ_JAJEQN010000047.1"/>
</dbReference>
<dbReference type="Pfam" id="PF12833">
    <property type="entry name" value="HTH_18"/>
    <property type="match status" value="1"/>
</dbReference>
<dbReference type="PROSITE" id="PS50110">
    <property type="entry name" value="RESPONSE_REGULATORY"/>
    <property type="match status" value="1"/>
</dbReference>
<dbReference type="Proteomes" id="UP001198200">
    <property type="component" value="Unassembled WGS sequence"/>
</dbReference>
<dbReference type="InterPro" id="IPR051552">
    <property type="entry name" value="HptR"/>
</dbReference>
<evidence type="ECO:0000256" key="7">
    <source>
        <dbReference type="ARBA" id="ARBA00023125"/>
    </source>
</evidence>
<dbReference type="Gene3D" id="3.40.50.2300">
    <property type="match status" value="1"/>
</dbReference>
<evidence type="ECO:0000313" key="14">
    <source>
        <dbReference type="Proteomes" id="UP001198200"/>
    </source>
</evidence>
<dbReference type="PROSITE" id="PS01124">
    <property type="entry name" value="HTH_ARAC_FAMILY_2"/>
    <property type="match status" value="1"/>
</dbReference>
<dbReference type="GO" id="GO:0003700">
    <property type="term" value="F:DNA-binding transcription factor activity"/>
    <property type="evidence" value="ECO:0007669"/>
    <property type="project" value="InterPro"/>
</dbReference>
<comment type="subcellular location">
    <subcellularLocation>
        <location evidence="1">Cytoplasm</location>
    </subcellularLocation>
</comment>
<dbReference type="SMART" id="SM00448">
    <property type="entry name" value="REC"/>
    <property type="match status" value="1"/>
</dbReference>
<gene>
    <name evidence="13" type="ORF">LKD48_14170</name>
</gene>
<dbReference type="PANTHER" id="PTHR42713:SF3">
    <property type="entry name" value="TRANSCRIPTIONAL REGULATORY PROTEIN HPTR"/>
    <property type="match status" value="1"/>
</dbReference>
<dbReference type="SUPFAM" id="SSF46689">
    <property type="entry name" value="Homeodomain-like"/>
    <property type="match status" value="1"/>
</dbReference>
<evidence type="ECO:0000256" key="5">
    <source>
        <dbReference type="ARBA" id="ARBA00023012"/>
    </source>
</evidence>
<dbReference type="InterPro" id="IPR020449">
    <property type="entry name" value="Tscrpt_reg_AraC-type_HTH"/>
</dbReference>
<evidence type="ECO:0000256" key="10">
    <source>
        <dbReference type="PROSITE-ProRule" id="PRU00169"/>
    </source>
</evidence>
<keyword evidence="14" id="KW-1185">Reference proteome</keyword>
<comment type="function">
    <text evidence="9">May play the central regulatory role in sporulation. It may be an element of the effector pathway responsible for the activation of sporulation genes in response to nutritional stress. Spo0A may act in concert with spo0H (a sigma factor) to control the expression of some genes that are critical to the sporulation process.</text>
</comment>
<sequence length="532" mass="61907">MGLTILLVDDDQILTEKTKNSLNWDSLGIGMVFTANNIHEAKGILKVYKVDILLCDVDMPMGSGLELVEWIREEGKDMKCIFLSSYANFTYAQKALRLGSVNYLLKPISNKDLEAELKTVCDELLKEHTNLNSQEKKQREEVWKKVLVQALSDGVGTSNTSSLSDAQYSELYPSVQPITLVLAGLLDNSDERQKVKDISLYNYCMRTVSEKYLRELDLDVTVSYKDAEWLLVLKNFADYDRLEEQLSKMQQELNEQTAHSYCFYITVGRPYASIAKAIRIISDMREHAIPNKRLMIEERAWELRKISYSEPFWEKWQEMFHKSTASGDSSYNTAYMDVMQEMLTYVDHACESGSWYLSDLRRFVKHMGDLLLKVLRDNNETFEELFDWQEYERMSFLARRSEQGCIDFIETVWKKLDSLHKTEDKAEATIAKLKRYIEENLGGELTRSVLAGQVYLSEDYITRLFIRETGRTLPVYIARRRMEKAAKLLRESTDPISKIAMEVGYSNFSYFSKTFRDYVGSTPNEYRAKYRK</sequence>
<keyword evidence="7" id="KW-0238">DNA-binding</keyword>
<keyword evidence="4 10" id="KW-0597">Phosphoprotein</keyword>
<accession>A0AAE3E5T8</accession>
<dbReference type="InterPro" id="IPR009057">
    <property type="entry name" value="Homeodomain-like_sf"/>
</dbReference>
<dbReference type="InterPro" id="IPR011006">
    <property type="entry name" value="CheY-like_superfamily"/>
</dbReference>
<evidence type="ECO:0000256" key="8">
    <source>
        <dbReference type="ARBA" id="ARBA00023163"/>
    </source>
</evidence>
<dbReference type="PANTHER" id="PTHR42713">
    <property type="entry name" value="HISTIDINE KINASE-RELATED"/>
    <property type="match status" value="1"/>
</dbReference>
<evidence type="ECO:0000256" key="6">
    <source>
        <dbReference type="ARBA" id="ARBA00023015"/>
    </source>
</evidence>
<feature type="modified residue" description="4-aspartylphosphate" evidence="10">
    <location>
        <position position="56"/>
    </location>
</feature>
<feature type="domain" description="HTH araC/xylS-type" evidence="11">
    <location>
        <begin position="431"/>
        <end position="529"/>
    </location>
</feature>
<evidence type="ECO:0000256" key="1">
    <source>
        <dbReference type="ARBA" id="ARBA00004496"/>
    </source>
</evidence>
<name>A0AAE3E5T8_9FIRM</name>
<evidence type="ECO:0000259" key="12">
    <source>
        <dbReference type="PROSITE" id="PS50110"/>
    </source>
</evidence>
<dbReference type="GO" id="GO:0005737">
    <property type="term" value="C:cytoplasm"/>
    <property type="evidence" value="ECO:0007669"/>
    <property type="project" value="UniProtKB-SubCell"/>
</dbReference>
<dbReference type="InterPro" id="IPR018060">
    <property type="entry name" value="HTH_AraC"/>
</dbReference>
<dbReference type="Pfam" id="PF00072">
    <property type="entry name" value="Response_reg"/>
    <property type="match status" value="1"/>
</dbReference>
<keyword evidence="5" id="KW-0902">Two-component regulatory system</keyword>
<evidence type="ECO:0000256" key="3">
    <source>
        <dbReference type="ARBA" id="ARBA00022490"/>
    </source>
</evidence>
<feature type="domain" description="Response regulatory" evidence="12">
    <location>
        <begin position="4"/>
        <end position="121"/>
    </location>
</feature>